<reference evidence="1 2" key="1">
    <citation type="submission" date="2015-08" db="EMBL/GenBank/DDBJ databases">
        <title>The Complete Genome of Citrobacter freundii Myophage Margaery.</title>
        <authorList>
            <person name="Yi D."/>
            <person name="Cadungog J.N."/>
            <person name="Cahill J.L."/>
            <person name="Rasche E.S."/>
            <person name="Everett G.F.K."/>
        </authorList>
    </citation>
    <scope>NUCLEOTIDE SEQUENCE [LARGE SCALE GENOMIC DNA]</scope>
</reference>
<evidence type="ECO:0000313" key="1">
    <source>
        <dbReference type="EMBL" id="ALF01875.1"/>
    </source>
</evidence>
<dbReference type="InterPro" id="IPR036410">
    <property type="entry name" value="HSP_DnaJ_Cys-rich_dom_sf"/>
</dbReference>
<name>A0A0M4S613_9CAUD</name>
<sequence length="113" mass="12622">MMRSNVPKNLYTVIDAGSLRIADVMALVERFDRSTTLGQLLSMVKSQYPHKCPKCEGKGFEVVRVNTYPSGLPDSGWVDQMEDFNVTCDICNGQGFTTDRLIAKPVKVEYVKA</sequence>
<dbReference type="GeneID" id="26647371"/>
<keyword evidence="2" id="KW-1185">Reference proteome</keyword>
<dbReference type="Proteomes" id="UP000201970">
    <property type="component" value="Segment"/>
</dbReference>
<gene>
    <name evidence="1" type="ORF">CPT_Margaery186</name>
</gene>
<evidence type="ECO:0000313" key="2">
    <source>
        <dbReference type="Proteomes" id="UP000201970"/>
    </source>
</evidence>
<proteinExistence type="predicted"/>
<dbReference type="EMBL" id="KT381880">
    <property type="protein sequence ID" value="ALF01875.1"/>
    <property type="molecule type" value="Genomic_DNA"/>
</dbReference>
<organism evidence="1 2">
    <name type="scientific">Citrobacter phage Margaery</name>
    <dbReference type="NCBI Taxonomy" id="1701810"/>
    <lineage>
        <taxon>Viruses</taxon>
        <taxon>Duplodnaviria</taxon>
        <taxon>Heunggongvirae</taxon>
        <taxon>Uroviricota</taxon>
        <taxon>Caudoviricetes</taxon>
        <taxon>Pantevenvirales</taxon>
        <taxon>Straboviridae</taxon>
        <taxon>Pseudotevenvirus</taxon>
        <taxon>Pseudotevenvirus margaery</taxon>
    </lineage>
</organism>
<protein>
    <submittedName>
        <fullName evidence="1">Uncharacterized protein</fullName>
    </submittedName>
</protein>
<dbReference type="RefSeq" id="YP_009195001.1">
    <property type="nucleotide sequence ID" value="NC_028755.1"/>
</dbReference>
<dbReference type="SUPFAM" id="SSF57938">
    <property type="entry name" value="DnaJ/Hsp40 cysteine-rich domain"/>
    <property type="match status" value="1"/>
</dbReference>
<dbReference type="KEGG" id="vg:26647371"/>
<accession>A0A0M4S613</accession>
<dbReference type="Gene3D" id="1.10.274.110">
    <property type="match status" value="1"/>
</dbReference>
<dbReference type="InterPro" id="IPR038500">
    <property type="entry name" value="Antitermination_sf"/>
</dbReference>